<dbReference type="SUPFAM" id="SSF50891">
    <property type="entry name" value="Cyclophilin-like"/>
    <property type="match status" value="1"/>
</dbReference>
<organism evidence="11 12">
    <name type="scientific">Tulasnella calospora MUT 4182</name>
    <dbReference type="NCBI Taxonomy" id="1051891"/>
    <lineage>
        <taxon>Eukaryota</taxon>
        <taxon>Fungi</taxon>
        <taxon>Dikarya</taxon>
        <taxon>Basidiomycota</taxon>
        <taxon>Agaricomycotina</taxon>
        <taxon>Agaricomycetes</taxon>
        <taxon>Cantharellales</taxon>
        <taxon>Tulasnellaceae</taxon>
        <taxon>Tulasnella</taxon>
    </lineage>
</organism>
<evidence type="ECO:0000256" key="1">
    <source>
        <dbReference type="ARBA" id="ARBA00000971"/>
    </source>
</evidence>
<dbReference type="Gene3D" id="1.25.40.10">
    <property type="entry name" value="Tetratricopeptide repeat domain"/>
    <property type="match status" value="1"/>
</dbReference>
<protein>
    <recommendedName>
        <fullName evidence="7">Peptidyl-prolyl cis-trans isomerase D</fullName>
        <ecNumber evidence="2">5.2.1.8</ecNumber>
    </recommendedName>
    <alternativeName>
        <fullName evidence="8">Rotamase D</fullName>
    </alternativeName>
</protein>
<dbReference type="HOGENOM" id="CLU_012062_37_0_1"/>
<dbReference type="Proteomes" id="UP000054248">
    <property type="component" value="Unassembled WGS sequence"/>
</dbReference>
<dbReference type="OrthoDB" id="193499at2759"/>
<sequence length="378" mass="41958">MTSTTRPRTYFDITHGGKPVGRVVFSLYNDAVPKTAENFRALCTGERGTTSDGKKLSYEGSTFHRIIRNFMIQGGDFTAGNGTGGVSIYGEKFEDEAFPYKHDRPMLLSMANAGPNTNGSQFFITVTATPHLDDKHVVFGEVLKGKSVVRFLERVPCKAGDAPEEPVVIAKSGELAEGEDDGVPELNADGDKYEDYPEDESSEGDVQTNAELCVKIAENIKAVGTQLFKEKKIAGALEKFEKSIRYLDVHPVLPESTPQELKDRYNTVLTPLLLNCALCALRLPKPNNELAVKYATRLVDRQELGKVTLKEEDKGKVYYRRALAYIGLHQEEEAWADLIKAKEAAPADPAINKEITTLKEAQEAKKKKEKNAYKKMFQ</sequence>
<dbReference type="FunFam" id="2.40.100.10:FF:000022">
    <property type="entry name" value="Peptidyl-prolyl cis-trans isomerase CYP95"/>
    <property type="match status" value="1"/>
</dbReference>
<evidence type="ECO:0000256" key="4">
    <source>
        <dbReference type="ARBA" id="ARBA00022803"/>
    </source>
</evidence>
<dbReference type="PROSITE" id="PS50072">
    <property type="entry name" value="CSA_PPIASE_2"/>
    <property type="match status" value="1"/>
</dbReference>
<evidence type="ECO:0000256" key="2">
    <source>
        <dbReference type="ARBA" id="ARBA00013194"/>
    </source>
</evidence>
<comment type="catalytic activity">
    <reaction evidence="1">
        <text>[protein]-peptidylproline (omega=180) = [protein]-peptidylproline (omega=0)</text>
        <dbReference type="Rhea" id="RHEA:16237"/>
        <dbReference type="Rhea" id="RHEA-COMP:10747"/>
        <dbReference type="Rhea" id="RHEA-COMP:10748"/>
        <dbReference type="ChEBI" id="CHEBI:83833"/>
        <dbReference type="ChEBI" id="CHEBI:83834"/>
        <dbReference type="EC" id="5.2.1.8"/>
    </reaction>
</comment>
<dbReference type="GO" id="GO:0042026">
    <property type="term" value="P:protein refolding"/>
    <property type="evidence" value="ECO:0007669"/>
    <property type="project" value="UniProtKB-ARBA"/>
</dbReference>
<dbReference type="STRING" id="1051891.A0A0C3Q0T2"/>
<reference evidence="11 12" key="1">
    <citation type="submission" date="2014-04" db="EMBL/GenBank/DDBJ databases">
        <authorList>
            <consortium name="DOE Joint Genome Institute"/>
            <person name="Kuo A."/>
            <person name="Girlanda M."/>
            <person name="Perotto S."/>
            <person name="Kohler A."/>
            <person name="Nagy L.G."/>
            <person name="Floudas D."/>
            <person name="Copeland A."/>
            <person name="Barry K.W."/>
            <person name="Cichocki N."/>
            <person name="Veneault-Fourrey C."/>
            <person name="LaButti K."/>
            <person name="Lindquist E.A."/>
            <person name="Lipzen A."/>
            <person name="Lundell T."/>
            <person name="Morin E."/>
            <person name="Murat C."/>
            <person name="Sun H."/>
            <person name="Tunlid A."/>
            <person name="Henrissat B."/>
            <person name="Grigoriev I.V."/>
            <person name="Hibbett D.S."/>
            <person name="Martin F."/>
            <person name="Nordberg H.P."/>
            <person name="Cantor M.N."/>
            <person name="Hua S.X."/>
        </authorList>
    </citation>
    <scope>NUCLEOTIDE SEQUENCE [LARGE SCALE GENOMIC DNA]</scope>
    <source>
        <strain evidence="11 12">MUT 4182</strain>
    </source>
</reference>
<dbReference type="PROSITE" id="PS00170">
    <property type="entry name" value="CSA_PPIASE_1"/>
    <property type="match status" value="1"/>
</dbReference>
<keyword evidence="5" id="KW-0697">Rotamase</keyword>
<keyword evidence="4" id="KW-0802">TPR repeat</keyword>
<dbReference type="PRINTS" id="PR00153">
    <property type="entry name" value="CSAPPISMRASE"/>
</dbReference>
<evidence type="ECO:0000256" key="5">
    <source>
        <dbReference type="ARBA" id="ARBA00023110"/>
    </source>
</evidence>
<evidence type="ECO:0000313" key="11">
    <source>
        <dbReference type="EMBL" id="KIO21650.1"/>
    </source>
</evidence>
<dbReference type="InterPro" id="IPR020892">
    <property type="entry name" value="Cyclophilin-type_PPIase_CS"/>
</dbReference>
<dbReference type="EMBL" id="KN823132">
    <property type="protein sequence ID" value="KIO21650.1"/>
    <property type="molecule type" value="Genomic_DNA"/>
</dbReference>
<dbReference type="InterPro" id="IPR002130">
    <property type="entry name" value="Cyclophilin-type_PPIase_dom"/>
</dbReference>
<dbReference type="PANTHER" id="PTHR11071:SF561">
    <property type="entry name" value="PEPTIDYL-PROLYL CIS-TRANS ISOMERASE D-RELATED"/>
    <property type="match status" value="1"/>
</dbReference>
<evidence type="ECO:0000259" key="10">
    <source>
        <dbReference type="PROSITE" id="PS50072"/>
    </source>
</evidence>
<evidence type="ECO:0000256" key="9">
    <source>
        <dbReference type="SAM" id="MobiDB-lite"/>
    </source>
</evidence>
<keyword evidence="3" id="KW-0677">Repeat</keyword>
<evidence type="ECO:0000256" key="8">
    <source>
        <dbReference type="ARBA" id="ARBA00076602"/>
    </source>
</evidence>
<dbReference type="SUPFAM" id="SSF48452">
    <property type="entry name" value="TPR-like"/>
    <property type="match status" value="1"/>
</dbReference>
<accession>A0A0C3Q0T2</accession>
<dbReference type="AlphaFoldDB" id="A0A0C3Q0T2"/>
<dbReference type="GO" id="GO:0016018">
    <property type="term" value="F:cyclosporin A binding"/>
    <property type="evidence" value="ECO:0007669"/>
    <property type="project" value="TreeGrafter"/>
</dbReference>
<dbReference type="InterPro" id="IPR011990">
    <property type="entry name" value="TPR-like_helical_dom_sf"/>
</dbReference>
<dbReference type="Gene3D" id="2.40.100.10">
    <property type="entry name" value="Cyclophilin-like"/>
    <property type="match status" value="1"/>
</dbReference>
<dbReference type="InterPro" id="IPR029000">
    <property type="entry name" value="Cyclophilin-like_dom_sf"/>
</dbReference>
<name>A0A0C3Q0T2_9AGAM</name>
<dbReference type="GO" id="GO:0005737">
    <property type="term" value="C:cytoplasm"/>
    <property type="evidence" value="ECO:0007669"/>
    <property type="project" value="TreeGrafter"/>
</dbReference>
<feature type="region of interest" description="Disordered" evidence="9">
    <location>
        <begin position="174"/>
        <end position="204"/>
    </location>
</feature>
<evidence type="ECO:0000256" key="6">
    <source>
        <dbReference type="ARBA" id="ARBA00023235"/>
    </source>
</evidence>
<evidence type="ECO:0000313" key="12">
    <source>
        <dbReference type="Proteomes" id="UP000054248"/>
    </source>
</evidence>
<dbReference type="EC" id="5.2.1.8" evidence="2"/>
<feature type="domain" description="PPIase cyclophilin-type" evidence="10">
    <location>
        <begin position="10"/>
        <end position="174"/>
    </location>
</feature>
<dbReference type="Pfam" id="PF00160">
    <property type="entry name" value="Pro_isomerase"/>
    <property type="match status" value="1"/>
</dbReference>
<reference evidence="12" key="2">
    <citation type="submission" date="2015-01" db="EMBL/GenBank/DDBJ databases">
        <title>Evolutionary Origins and Diversification of the Mycorrhizal Mutualists.</title>
        <authorList>
            <consortium name="DOE Joint Genome Institute"/>
            <consortium name="Mycorrhizal Genomics Consortium"/>
            <person name="Kohler A."/>
            <person name="Kuo A."/>
            <person name="Nagy L.G."/>
            <person name="Floudas D."/>
            <person name="Copeland A."/>
            <person name="Barry K.W."/>
            <person name="Cichocki N."/>
            <person name="Veneault-Fourrey C."/>
            <person name="LaButti K."/>
            <person name="Lindquist E.A."/>
            <person name="Lipzen A."/>
            <person name="Lundell T."/>
            <person name="Morin E."/>
            <person name="Murat C."/>
            <person name="Riley R."/>
            <person name="Ohm R."/>
            <person name="Sun H."/>
            <person name="Tunlid A."/>
            <person name="Henrissat B."/>
            <person name="Grigoriev I.V."/>
            <person name="Hibbett D.S."/>
            <person name="Martin F."/>
        </authorList>
    </citation>
    <scope>NUCLEOTIDE SEQUENCE [LARGE SCALE GENOMIC DNA]</scope>
    <source>
        <strain evidence="12">MUT 4182</strain>
    </source>
</reference>
<dbReference type="GO" id="GO:0003755">
    <property type="term" value="F:peptidyl-prolyl cis-trans isomerase activity"/>
    <property type="evidence" value="ECO:0007669"/>
    <property type="project" value="UniProtKB-KW"/>
</dbReference>
<keyword evidence="6" id="KW-0413">Isomerase</keyword>
<evidence type="ECO:0000256" key="7">
    <source>
        <dbReference type="ARBA" id="ARBA00074451"/>
    </source>
</evidence>
<dbReference type="PANTHER" id="PTHR11071">
    <property type="entry name" value="PEPTIDYL-PROLYL CIS-TRANS ISOMERASE"/>
    <property type="match status" value="1"/>
</dbReference>
<dbReference type="FunFam" id="1.25.40.10:FF:000029">
    <property type="entry name" value="peptidyl-prolyl cis-trans isomerase D"/>
    <property type="match status" value="1"/>
</dbReference>
<proteinExistence type="predicted"/>
<evidence type="ECO:0000256" key="3">
    <source>
        <dbReference type="ARBA" id="ARBA00022737"/>
    </source>
</evidence>
<gene>
    <name evidence="11" type="ORF">M407DRAFT_125082</name>
</gene>
<keyword evidence="12" id="KW-1185">Reference proteome</keyword>